<dbReference type="KEGG" id="ehx:EMIHUDRAFT_195546"/>
<evidence type="ECO:0000313" key="2">
    <source>
        <dbReference type="EnsemblProtists" id="EOD23025"/>
    </source>
</evidence>
<dbReference type="PROSITE" id="PS50848">
    <property type="entry name" value="START"/>
    <property type="match status" value="1"/>
</dbReference>
<name>A0A0D3JHP0_EMIH1</name>
<dbReference type="Gene3D" id="3.30.530.20">
    <property type="match status" value="1"/>
</dbReference>
<dbReference type="SUPFAM" id="SSF55961">
    <property type="entry name" value="Bet v1-like"/>
    <property type="match status" value="1"/>
</dbReference>
<reference evidence="2" key="2">
    <citation type="submission" date="2024-10" db="UniProtKB">
        <authorList>
            <consortium name="EnsemblProtists"/>
        </authorList>
    </citation>
    <scope>IDENTIFICATION</scope>
</reference>
<feature type="domain" description="START" evidence="1">
    <location>
        <begin position="69"/>
        <end position="261"/>
    </location>
</feature>
<proteinExistence type="predicted"/>
<dbReference type="InterPro" id="IPR051213">
    <property type="entry name" value="START_lipid_transfer"/>
</dbReference>
<dbReference type="EnsemblProtists" id="EOD23025">
    <property type="protein sequence ID" value="EOD23025"/>
    <property type="gene ID" value="EMIHUDRAFT_195546"/>
</dbReference>
<dbReference type="GO" id="GO:0008289">
    <property type="term" value="F:lipid binding"/>
    <property type="evidence" value="ECO:0007669"/>
    <property type="project" value="InterPro"/>
</dbReference>
<reference evidence="3" key="1">
    <citation type="journal article" date="2013" name="Nature">
        <title>Pan genome of the phytoplankton Emiliania underpins its global distribution.</title>
        <authorList>
            <person name="Read B.A."/>
            <person name="Kegel J."/>
            <person name="Klute M.J."/>
            <person name="Kuo A."/>
            <person name="Lefebvre S.C."/>
            <person name="Maumus F."/>
            <person name="Mayer C."/>
            <person name="Miller J."/>
            <person name="Monier A."/>
            <person name="Salamov A."/>
            <person name="Young J."/>
            <person name="Aguilar M."/>
            <person name="Claverie J.M."/>
            <person name="Frickenhaus S."/>
            <person name="Gonzalez K."/>
            <person name="Herman E.K."/>
            <person name="Lin Y.C."/>
            <person name="Napier J."/>
            <person name="Ogata H."/>
            <person name="Sarno A.F."/>
            <person name="Shmutz J."/>
            <person name="Schroeder D."/>
            <person name="de Vargas C."/>
            <person name="Verret F."/>
            <person name="von Dassow P."/>
            <person name="Valentin K."/>
            <person name="Van de Peer Y."/>
            <person name="Wheeler G."/>
            <person name="Dacks J.B."/>
            <person name="Delwiche C.F."/>
            <person name="Dyhrman S.T."/>
            <person name="Glockner G."/>
            <person name="John U."/>
            <person name="Richards T."/>
            <person name="Worden A.Z."/>
            <person name="Zhang X."/>
            <person name="Grigoriev I.V."/>
            <person name="Allen A.E."/>
            <person name="Bidle K."/>
            <person name="Borodovsky M."/>
            <person name="Bowler C."/>
            <person name="Brownlee C."/>
            <person name="Cock J.M."/>
            <person name="Elias M."/>
            <person name="Gladyshev V.N."/>
            <person name="Groth M."/>
            <person name="Guda C."/>
            <person name="Hadaegh A."/>
            <person name="Iglesias-Rodriguez M.D."/>
            <person name="Jenkins J."/>
            <person name="Jones B.M."/>
            <person name="Lawson T."/>
            <person name="Leese F."/>
            <person name="Lindquist E."/>
            <person name="Lobanov A."/>
            <person name="Lomsadze A."/>
            <person name="Malik S.B."/>
            <person name="Marsh M.E."/>
            <person name="Mackinder L."/>
            <person name="Mock T."/>
            <person name="Mueller-Roeber B."/>
            <person name="Pagarete A."/>
            <person name="Parker M."/>
            <person name="Probert I."/>
            <person name="Quesneville H."/>
            <person name="Raines C."/>
            <person name="Rensing S.A."/>
            <person name="Riano-Pachon D.M."/>
            <person name="Richier S."/>
            <person name="Rokitta S."/>
            <person name="Shiraiwa Y."/>
            <person name="Soanes D.M."/>
            <person name="van der Giezen M."/>
            <person name="Wahlund T.M."/>
            <person name="Williams B."/>
            <person name="Wilson W."/>
            <person name="Wolfe G."/>
            <person name="Wurch L.L."/>
        </authorList>
    </citation>
    <scope>NUCLEOTIDE SEQUENCE</scope>
</reference>
<dbReference type="PANTHER" id="PTHR19308:SF14">
    <property type="entry name" value="START DOMAIN-CONTAINING PROTEIN"/>
    <property type="match status" value="1"/>
</dbReference>
<dbReference type="GeneID" id="17268572"/>
<sequence length="265" mass="28338">MDYVRDGYDLLAAQCREHVPAASVPDEVTFCDAHYRGDAPRPVPWRAALDEIFSDALAARPLLGVATAGWVVQGARDGVGFEYDGESGARNRRFRLTAHLECGPDALLSTLLEPELIGKLDPTTLCLRTLAVLEDGRDAGAALCHTVAKTGFPFRHRDFVDVTAWKRLPDGTVLQAARSCPTAAASLAPTAVRGVVEEWAYVLAPAAGGGTDLTLVSQTDLAGYMPTAVTNRRAAVSSQHSAQMVGPVLADYVRALERVTIARVQ</sequence>
<dbReference type="InterPro" id="IPR023393">
    <property type="entry name" value="START-like_dom_sf"/>
</dbReference>
<dbReference type="AlphaFoldDB" id="A0A0D3JHP0"/>
<evidence type="ECO:0000313" key="3">
    <source>
        <dbReference type="Proteomes" id="UP000013827"/>
    </source>
</evidence>
<dbReference type="InterPro" id="IPR002913">
    <property type="entry name" value="START_lipid-bd_dom"/>
</dbReference>
<protein>
    <recommendedName>
        <fullName evidence="1">START domain-containing protein</fullName>
    </recommendedName>
</protein>
<evidence type="ECO:0000259" key="1">
    <source>
        <dbReference type="PROSITE" id="PS50848"/>
    </source>
</evidence>
<organism evidence="2 3">
    <name type="scientific">Emiliania huxleyi (strain CCMP1516)</name>
    <dbReference type="NCBI Taxonomy" id="280463"/>
    <lineage>
        <taxon>Eukaryota</taxon>
        <taxon>Haptista</taxon>
        <taxon>Haptophyta</taxon>
        <taxon>Prymnesiophyceae</taxon>
        <taxon>Isochrysidales</taxon>
        <taxon>Noelaerhabdaceae</taxon>
        <taxon>Emiliania</taxon>
    </lineage>
</organism>
<dbReference type="PaxDb" id="2903-EOD23025"/>
<dbReference type="CDD" id="cd00177">
    <property type="entry name" value="START"/>
    <property type="match status" value="1"/>
</dbReference>
<accession>A0A0D3JHP0</accession>
<dbReference type="GO" id="GO:0005737">
    <property type="term" value="C:cytoplasm"/>
    <property type="evidence" value="ECO:0007669"/>
    <property type="project" value="UniProtKB-ARBA"/>
</dbReference>
<dbReference type="Proteomes" id="UP000013827">
    <property type="component" value="Unassembled WGS sequence"/>
</dbReference>
<dbReference type="PANTHER" id="PTHR19308">
    <property type="entry name" value="PHOSPHATIDYLCHOLINE TRANSFER PROTEIN"/>
    <property type="match status" value="1"/>
</dbReference>
<dbReference type="RefSeq" id="XP_005775454.1">
    <property type="nucleotide sequence ID" value="XM_005775397.1"/>
</dbReference>
<dbReference type="Pfam" id="PF01852">
    <property type="entry name" value="START"/>
    <property type="match status" value="1"/>
</dbReference>
<dbReference type="HOGENOM" id="CLU_091899_0_0_1"/>
<keyword evidence="3" id="KW-1185">Reference proteome</keyword>